<evidence type="ECO:0000256" key="11">
    <source>
        <dbReference type="SAM" id="Phobius"/>
    </source>
</evidence>
<protein>
    <submittedName>
        <fullName evidence="13">GPI ethanolamine phosphate transferase 3 isoform X2</fullName>
    </submittedName>
</protein>
<evidence type="ECO:0000313" key="13">
    <source>
        <dbReference type="RefSeq" id="XP_065672440.1"/>
    </source>
</evidence>
<feature type="transmembrane region" description="Helical" evidence="11">
    <location>
        <begin position="882"/>
        <end position="902"/>
    </location>
</feature>
<reference evidence="13" key="1">
    <citation type="submission" date="2025-08" db="UniProtKB">
        <authorList>
            <consortium name="RefSeq"/>
        </authorList>
    </citation>
    <scope>IDENTIFICATION</scope>
</reference>
<accession>A0ABM4DDF3</accession>
<evidence type="ECO:0000256" key="6">
    <source>
        <dbReference type="ARBA" id="ARBA00022692"/>
    </source>
</evidence>
<gene>
    <name evidence="13" type="primary">LOC100213836</name>
</gene>
<evidence type="ECO:0000256" key="4">
    <source>
        <dbReference type="ARBA" id="ARBA00022502"/>
    </source>
</evidence>
<dbReference type="GO" id="GO:0016740">
    <property type="term" value="F:transferase activity"/>
    <property type="evidence" value="ECO:0007669"/>
    <property type="project" value="UniProtKB-KW"/>
</dbReference>
<dbReference type="Pfam" id="PF01663">
    <property type="entry name" value="Phosphodiest"/>
    <property type="match status" value="1"/>
</dbReference>
<evidence type="ECO:0000256" key="9">
    <source>
        <dbReference type="ARBA" id="ARBA00023136"/>
    </source>
</evidence>
<evidence type="ECO:0000256" key="7">
    <source>
        <dbReference type="ARBA" id="ARBA00022824"/>
    </source>
</evidence>
<feature type="transmembrane region" description="Helical" evidence="11">
    <location>
        <begin position="824"/>
        <end position="847"/>
    </location>
</feature>
<keyword evidence="12" id="KW-1185">Reference proteome</keyword>
<comment type="subcellular location">
    <subcellularLocation>
        <location evidence="1">Endoplasmic reticulum membrane</location>
        <topology evidence="1">Multi-pass membrane protein</topology>
    </subcellularLocation>
</comment>
<feature type="transmembrane region" description="Helical" evidence="11">
    <location>
        <begin position="494"/>
        <end position="516"/>
    </location>
</feature>
<dbReference type="InterPro" id="IPR039524">
    <property type="entry name" value="PIGO/GPI13"/>
</dbReference>
<dbReference type="GeneID" id="100213836"/>
<keyword evidence="6 11" id="KW-0812">Transmembrane</keyword>
<dbReference type="InterPro" id="IPR017850">
    <property type="entry name" value="Alkaline_phosphatase_core_sf"/>
</dbReference>
<feature type="transmembrane region" description="Helical" evidence="11">
    <location>
        <begin position="1047"/>
        <end position="1066"/>
    </location>
</feature>
<evidence type="ECO:0000256" key="8">
    <source>
        <dbReference type="ARBA" id="ARBA00022989"/>
    </source>
</evidence>
<evidence type="ECO:0000256" key="2">
    <source>
        <dbReference type="ARBA" id="ARBA00004687"/>
    </source>
</evidence>
<feature type="transmembrane region" description="Helical" evidence="11">
    <location>
        <begin position="528"/>
        <end position="549"/>
    </location>
</feature>
<name>A0ABM4DDF3_HYDVU</name>
<feature type="transmembrane region" description="Helical" evidence="11">
    <location>
        <begin position="642"/>
        <end position="661"/>
    </location>
</feature>
<dbReference type="SUPFAM" id="SSF53649">
    <property type="entry name" value="Alkaline phosphatase-like"/>
    <property type="match status" value="1"/>
</dbReference>
<dbReference type="InterPro" id="IPR037675">
    <property type="entry name" value="PIG-O_N"/>
</dbReference>
<feature type="transmembrane region" description="Helical" evidence="11">
    <location>
        <begin position="7"/>
        <end position="30"/>
    </location>
</feature>
<evidence type="ECO:0000256" key="3">
    <source>
        <dbReference type="ARBA" id="ARBA00008695"/>
    </source>
</evidence>
<keyword evidence="8 11" id="KW-1133">Transmembrane helix</keyword>
<keyword evidence="10" id="KW-0325">Glycoprotein</keyword>
<comment type="pathway">
    <text evidence="2">Glycolipid biosynthesis; glycosylphosphatidylinositol-anchor biosynthesis.</text>
</comment>
<organism evidence="12 13">
    <name type="scientific">Hydra vulgaris</name>
    <name type="common">Hydra</name>
    <name type="synonym">Hydra attenuata</name>
    <dbReference type="NCBI Taxonomy" id="6087"/>
    <lineage>
        <taxon>Eukaryota</taxon>
        <taxon>Metazoa</taxon>
        <taxon>Cnidaria</taxon>
        <taxon>Hydrozoa</taxon>
        <taxon>Hydroidolina</taxon>
        <taxon>Anthoathecata</taxon>
        <taxon>Aplanulata</taxon>
        <taxon>Hydridae</taxon>
        <taxon>Hydra</taxon>
    </lineage>
</organism>
<dbReference type="RefSeq" id="XP_065672440.1">
    <property type="nucleotide sequence ID" value="XM_065816368.1"/>
</dbReference>
<feature type="transmembrane region" description="Helical" evidence="11">
    <location>
        <begin position="993"/>
        <end position="1016"/>
    </location>
</feature>
<evidence type="ECO:0000313" key="12">
    <source>
        <dbReference type="Proteomes" id="UP001652625"/>
    </source>
</evidence>
<feature type="transmembrane region" description="Helical" evidence="11">
    <location>
        <begin position="778"/>
        <end position="804"/>
    </location>
</feature>
<evidence type="ECO:0000256" key="10">
    <source>
        <dbReference type="ARBA" id="ARBA00023180"/>
    </source>
</evidence>
<dbReference type="Gene3D" id="3.40.720.10">
    <property type="entry name" value="Alkaline Phosphatase, subunit A"/>
    <property type="match status" value="1"/>
</dbReference>
<keyword evidence="7" id="KW-0256">Endoplasmic reticulum</keyword>
<dbReference type="Proteomes" id="UP001652625">
    <property type="component" value="Chromosome 13"/>
</dbReference>
<feature type="transmembrane region" description="Helical" evidence="11">
    <location>
        <begin position="748"/>
        <end position="766"/>
    </location>
</feature>
<evidence type="ECO:0000256" key="5">
    <source>
        <dbReference type="ARBA" id="ARBA00022679"/>
    </source>
</evidence>
<evidence type="ECO:0000256" key="1">
    <source>
        <dbReference type="ARBA" id="ARBA00004477"/>
    </source>
</evidence>
<dbReference type="InterPro" id="IPR002591">
    <property type="entry name" value="Phosphodiest/P_Trfase"/>
</dbReference>
<dbReference type="PANTHER" id="PTHR23071">
    <property type="entry name" value="PHOSPHATIDYLINOSITOL GLYCAN"/>
    <property type="match status" value="1"/>
</dbReference>
<sequence length="1131" mass="129272">MSLGFHIFFLMLWLFLMYTCALLLFTKGFLLNRIVMSNISTCEEENWYINNLWSGITTNVVFERESISAKDTCNRLIFPKFHKALLIVIDGLRYDFMQYREEINLTSALPYQNKMKKLHSLMLKEPSNGKLYKFEADPPTTTMQRIKGLTTGSLPTFVDAGSNFDSYEITEDNILDHALRYNKNISFMGCSTWTELFPKQFYRKTPYSALNVKDLDTIDYGIMKSIGAEVKRSDWSIIIAHFLGVDHCGHRYGTNHPEMTRKLSEMDSVISDLTGNIDNDTILFVMGDHGMTITGDHGGDSGDEVMAGLFAYSKRSIFKPSQLNGQHLPTVSQIDLVPTLSLLLDQPIPFSNLGSIIPDFFDGDVEMFIPENLKQRIKGKTSVNVFKQINKVYSAQINCKQILAYIDQYQTFSDELPSDRIEMARASYEYSVDKFNELLQIIVTIDWENKTLITLQSKDISEYVKEMQVLDQSFQDVLQSIKKLCRNAWAQFDLFSMCLGLSLMGFISATLFIMFYSTNVNLKMETGIFNTSICIIGLIFTLVGVAYLIVPMHLSNDTSAFIVFGAISFSFSLWLTVCGSFSLWLTVFGNILLFRNLNHVFNFQVLIQQLSSKGWIFLVAFLAYLGSLFSNSFIIYEDVSTMFLLQSLVLFYAFSCFVNSLKCYKIQAAKDLRSKCYMQLKTVVLNFCFNSEALKITAIFLVLLVCIRLTKNFWFCREMQLTCVVSTYSLPLSALITDFTDHYAQERIFLAIASLFSLLLITRWYLQKRGNLYGFSSIAFVMKILAVLCFSFMVLHWIFLLILSHPIASVFNVLYWQQIIFPRIVYTCFILSVILLTISPLGLAVVFQNQKNLYRNISVPELLRVLKDNISKRLSKEASEPPLVYGLQTVYSSAFIVLAFKLTVVICLVLSDGMIFSVLLLWVAAYCVLGIFGFGSSEKPWEYGDMFCSVLVWSFFSVYGFFGTGHQTTIPAIRFPAAYIGFEGSSTEIVPQVMVILLNTFASQIVCSLALPLLFLSHKNNFFRVDEKDKVAEVHLIDNGHSSRINLFRLSLLYMAIFMCKVFITASSATLHRRHLMVWKIFAPRFLFEAVSFLISVPILLLGYCFYLRIDSCLCTRLEKLEIEVEQNRDF</sequence>
<comment type="similarity">
    <text evidence="3">Belongs to the PIGG/PIGN/PIGO family. PIGO subfamily.</text>
</comment>
<keyword evidence="9 11" id="KW-0472">Membrane</keyword>
<keyword evidence="5 13" id="KW-0808">Transferase</keyword>
<feature type="transmembrane region" description="Helical" evidence="11">
    <location>
        <begin position="561"/>
        <end position="594"/>
    </location>
</feature>
<feature type="transmembrane region" description="Helical" evidence="11">
    <location>
        <begin position="615"/>
        <end position="636"/>
    </location>
</feature>
<feature type="transmembrane region" description="Helical" evidence="11">
    <location>
        <begin position="1086"/>
        <end position="1107"/>
    </location>
</feature>
<dbReference type="CDD" id="cd16023">
    <property type="entry name" value="GPI_EPT_3"/>
    <property type="match status" value="1"/>
</dbReference>
<proteinExistence type="inferred from homology"/>
<dbReference type="PANTHER" id="PTHR23071:SF1">
    <property type="entry name" value="GPI ETHANOLAMINE PHOSPHATE TRANSFERASE 3"/>
    <property type="match status" value="1"/>
</dbReference>
<feature type="transmembrane region" description="Helical" evidence="11">
    <location>
        <begin position="682"/>
        <end position="705"/>
    </location>
</feature>
<keyword evidence="4" id="KW-0337">GPI-anchor biosynthesis</keyword>
<feature type="transmembrane region" description="Helical" evidence="11">
    <location>
        <begin position="914"/>
        <end position="934"/>
    </location>
</feature>